<accession>A0A5C6TM11</accession>
<proteinExistence type="predicted"/>
<dbReference type="Proteomes" id="UP000321331">
    <property type="component" value="Unassembled WGS sequence"/>
</dbReference>
<reference evidence="1 2" key="1">
    <citation type="submission" date="2019-07" db="EMBL/GenBank/DDBJ databases">
        <title>The First High-Quality Draft Genome Sequence of the Causal Agent of the Current Panama Disease Epidemic.</title>
        <authorList>
            <person name="Warmington R.J."/>
            <person name="Kay W."/>
            <person name="Jeffries A."/>
            <person name="Bebber D."/>
            <person name="Moore K."/>
            <person name="Studholme D.J."/>
        </authorList>
    </citation>
    <scope>NUCLEOTIDE SEQUENCE [LARGE SCALE GENOMIC DNA]</scope>
    <source>
        <strain evidence="1 2">TR4</strain>
    </source>
</reference>
<gene>
    <name evidence="1" type="ORF">FocTR4_00007215</name>
</gene>
<protein>
    <submittedName>
        <fullName evidence="1">Uncharacterized protein</fullName>
    </submittedName>
</protein>
<sequence length="128" mass="14416">MYRQCQRVLGIEIITSYKETRRMGSVDAPDPSTRMRCLSTLEWIFSFREKLLQVAEIAGGQSSPIKLASFQARETRQVTRAFATAPGRSGSLRDHDQRGVSLLSVSMDMSIDHCILRLVNDPSILRIS</sequence>
<name>A0A5C6TM11_FUSOC</name>
<evidence type="ECO:0000313" key="1">
    <source>
        <dbReference type="EMBL" id="TXC11907.1"/>
    </source>
</evidence>
<dbReference type="AlphaFoldDB" id="A0A5C6TM11"/>
<dbReference type="EMBL" id="VMNF01000003">
    <property type="protein sequence ID" value="TXC11907.1"/>
    <property type="molecule type" value="Genomic_DNA"/>
</dbReference>
<organism evidence="1 2">
    <name type="scientific">Fusarium oxysporum f. sp. cubense</name>
    <dbReference type="NCBI Taxonomy" id="61366"/>
    <lineage>
        <taxon>Eukaryota</taxon>
        <taxon>Fungi</taxon>
        <taxon>Dikarya</taxon>
        <taxon>Ascomycota</taxon>
        <taxon>Pezizomycotina</taxon>
        <taxon>Sordariomycetes</taxon>
        <taxon>Hypocreomycetidae</taxon>
        <taxon>Hypocreales</taxon>
        <taxon>Nectriaceae</taxon>
        <taxon>Fusarium</taxon>
        <taxon>Fusarium oxysporum species complex</taxon>
    </lineage>
</organism>
<evidence type="ECO:0000313" key="2">
    <source>
        <dbReference type="Proteomes" id="UP000321331"/>
    </source>
</evidence>
<comment type="caution">
    <text evidence="1">The sequence shown here is derived from an EMBL/GenBank/DDBJ whole genome shotgun (WGS) entry which is preliminary data.</text>
</comment>